<name>A0A126QJM5_9BACT</name>
<evidence type="ECO:0000256" key="5">
    <source>
        <dbReference type="ARBA" id="ARBA00023136"/>
    </source>
</evidence>
<keyword evidence="9" id="KW-1185">Reference proteome</keyword>
<feature type="chain" id="PRO_5044548098" evidence="6">
    <location>
        <begin position="20"/>
        <end position="202"/>
    </location>
</feature>
<keyword evidence="5" id="KW-0472">Membrane</keyword>
<dbReference type="GO" id="GO:0016020">
    <property type="term" value="C:membrane"/>
    <property type="evidence" value="ECO:0007669"/>
    <property type="project" value="UniProtKB-SubCell"/>
</dbReference>
<dbReference type="SUPFAM" id="SSF140478">
    <property type="entry name" value="LemA-like"/>
    <property type="match status" value="1"/>
</dbReference>
<dbReference type="InterPro" id="IPR007156">
    <property type="entry name" value="MamQ_LemA"/>
</dbReference>
<keyword evidence="6" id="KW-0732">Signal</keyword>
<dbReference type="KEGG" id="dej:AWY79_03190"/>
<evidence type="ECO:0000256" key="2">
    <source>
        <dbReference type="ARBA" id="ARBA00008854"/>
    </source>
</evidence>
<evidence type="ECO:0000256" key="3">
    <source>
        <dbReference type="ARBA" id="ARBA00022692"/>
    </source>
</evidence>
<dbReference type="Proteomes" id="UP000295506">
    <property type="component" value="Unassembled WGS sequence"/>
</dbReference>
<keyword evidence="3" id="KW-0812">Transmembrane</keyword>
<dbReference type="EMBL" id="CP014206">
    <property type="protein sequence ID" value="AMK10191.1"/>
    <property type="molecule type" value="Genomic_DNA"/>
</dbReference>
<reference evidence="8 10" key="2">
    <citation type="submission" date="2019-03" db="EMBL/GenBank/DDBJ databases">
        <title>Genomic Encyclopedia of Type Strains, Phase IV (KMG-IV): sequencing the most valuable type-strain genomes for metagenomic binning, comparative biology and taxonomic classification.</title>
        <authorList>
            <person name="Goeker M."/>
        </authorList>
    </citation>
    <scope>NUCLEOTIDE SEQUENCE [LARGE SCALE GENOMIC DNA]</scope>
    <source>
        <strain evidence="8 10">DSM 101483</strain>
    </source>
</reference>
<dbReference type="PANTHER" id="PTHR34478">
    <property type="entry name" value="PROTEIN LEMA"/>
    <property type="match status" value="1"/>
</dbReference>
<dbReference type="Pfam" id="PF04011">
    <property type="entry name" value="LemA"/>
    <property type="match status" value="1"/>
</dbReference>
<reference evidence="7 9" key="1">
    <citation type="journal article" date="2016" name="Front. Microbiol.">
        <title>Genome Sequence of the Piezophilic, Mesophilic Sulfate-Reducing Bacterium Desulfovibrio indicus J2T.</title>
        <authorList>
            <person name="Cao J."/>
            <person name="Maignien L."/>
            <person name="Shao Z."/>
            <person name="Alain K."/>
            <person name="Jebbar M."/>
        </authorList>
    </citation>
    <scope>NUCLEOTIDE SEQUENCE [LARGE SCALE GENOMIC DNA]</scope>
    <source>
        <strain evidence="7 9">J2</strain>
    </source>
</reference>
<evidence type="ECO:0000313" key="10">
    <source>
        <dbReference type="Proteomes" id="UP000295506"/>
    </source>
</evidence>
<evidence type="ECO:0000256" key="6">
    <source>
        <dbReference type="SAM" id="SignalP"/>
    </source>
</evidence>
<feature type="signal peptide" evidence="6">
    <location>
        <begin position="1"/>
        <end position="19"/>
    </location>
</feature>
<comment type="subcellular location">
    <subcellularLocation>
        <location evidence="1">Membrane</location>
        <topology evidence="1">Single-pass membrane protein</topology>
    </subcellularLocation>
</comment>
<accession>A0A126QJM5</accession>
<evidence type="ECO:0000313" key="9">
    <source>
        <dbReference type="Proteomes" id="UP000055611"/>
    </source>
</evidence>
<keyword evidence="4" id="KW-1133">Transmembrane helix</keyword>
<dbReference type="InterPro" id="IPR023353">
    <property type="entry name" value="LemA-like_dom_sf"/>
</dbReference>
<dbReference type="Proteomes" id="UP000055611">
    <property type="component" value="Chromosome"/>
</dbReference>
<dbReference type="EMBL" id="SOBK01000007">
    <property type="protein sequence ID" value="TDT87899.1"/>
    <property type="molecule type" value="Genomic_DNA"/>
</dbReference>
<organism evidence="8 10">
    <name type="scientific">Pseudodesulfovibrio indicus</name>
    <dbReference type="NCBI Taxonomy" id="1716143"/>
    <lineage>
        <taxon>Bacteria</taxon>
        <taxon>Pseudomonadati</taxon>
        <taxon>Thermodesulfobacteriota</taxon>
        <taxon>Desulfovibrionia</taxon>
        <taxon>Desulfovibrionales</taxon>
        <taxon>Desulfovibrionaceae</taxon>
    </lineage>
</organism>
<evidence type="ECO:0000256" key="1">
    <source>
        <dbReference type="ARBA" id="ARBA00004167"/>
    </source>
</evidence>
<dbReference type="OrthoDB" id="9804152at2"/>
<evidence type="ECO:0000313" key="7">
    <source>
        <dbReference type="EMBL" id="AMK10191.1"/>
    </source>
</evidence>
<comment type="similarity">
    <text evidence="2">Belongs to the LemA family.</text>
</comment>
<evidence type="ECO:0000313" key="8">
    <source>
        <dbReference type="EMBL" id="TDT87899.1"/>
    </source>
</evidence>
<dbReference type="AlphaFoldDB" id="A0A126QJM5"/>
<dbReference type="PANTHER" id="PTHR34478:SF2">
    <property type="entry name" value="MEMBRANE PROTEIN"/>
    <property type="match status" value="1"/>
</dbReference>
<proteinExistence type="inferred from homology"/>
<evidence type="ECO:0000256" key="4">
    <source>
        <dbReference type="ARBA" id="ARBA00022989"/>
    </source>
</evidence>
<protein>
    <submittedName>
        <fullName evidence="8">LemA protein</fullName>
    </submittedName>
</protein>
<dbReference type="PROSITE" id="PS51257">
    <property type="entry name" value="PROKAR_LIPOPROTEIN"/>
    <property type="match status" value="1"/>
</dbReference>
<sequence>MLKRIVPAFLALIMLLSLSGCGYNAMQQQEEEVYAAWANLESALQRRADLIPNLVETVKGAAAHEQGTLTAVVEARAKATQTTLSPEMLTDKAALANFQAAQGQLSSALSRLMVVVERYPDLKANQNFLALQHQLEGTENRINVARTRYNDAVKTFNFSIRKFPNSLTNSLLLHLERKEFFEADPGAKTAPKVNFGTEAKAE</sequence>
<dbReference type="RefSeq" id="WP_066800177.1">
    <property type="nucleotide sequence ID" value="NZ_CP014206.1"/>
</dbReference>
<gene>
    <name evidence="7" type="ORF">AWY79_03190</name>
    <name evidence="8" type="ORF">EDC59_10794</name>
</gene>
<dbReference type="Gene3D" id="1.20.1440.20">
    <property type="entry name" value="LemA-like domain"/>
    <property type="match status" value="1"/>
</dbReference>